<evidence type="ECO:0000313" key="3">
    <source>
        <dbReference type="Proteomes" id="UP001056386"/>
    </source>
</evidence>
<accession>A0ABY5B6T1</accession>
<gene>
    <name evidence="1" type="ORF">NFI99_11255</name>
    <name evidence="2" type="ORF">NFI99_27840</name>
</gene>
<dbReference type="EMBL" id="CP099583">
    <property type="protein sequence ID" value="USS42750.1"/>
    <property type="molecule type" value="Genomic_DNA"/>
</dbReference>
<dbReference type="Pfam" id="PF05939">
    <property type="entry name" value="Phage_min_tail"/>
    <property type="match status" value="1"/>
</dbReference>
<sequence>MADTFEWVPTVANMSGTDTAAVSKAQFGDGYAQRLADGINNVSASFDLQFMGDSAKISAIRAFLIERGGATSFYWTPPLEPAPLLFVCETWSRPTKDGNVYTMTATFEQTFSP</sequence>
<evidence type="ECO:0000313" key="1">
    <source>
        <dbReference type="EMBL" id="USS42750.1"/>
    </source>
</evidence>
<protein>
    <submittedName>
        <fullName evidence="1">Phage tail protein</fullName>
    </submittedName>
</protein>
<reference evidence="1" key="1">
    <citation type="submission" date="2022-06" db="EMBL/GenBank/DDBJ databases">
        <title>Draft genome sequence of Burkholderia glumae strain GR20004 isolated from rice panicle showing bacterial panicle blight.</title>
        <authorList>
            <person name="Choi S.Y."/>
            <person name="Lee Y.H."/>
        </authorList>
    </citation>
    <scope>NUCLEOTIDE SEQUENCE</scope>
    <source>
        <strain evidence="1">GR20004</strain>
    </source>
</reference>
<organism evidence="1 3">
    <name type="scientific">Burkholderia glumae</name>
    <name type="common">Pseudomonas glumae</name>
    <dbReference type="NCBI Taxonomy" id="337"/>
    <lineage>
        <taxon>Bacteria</taxon>
        <taxon>Pseudomonadati</taxon>
        <taxon>Pseudomonadota</taxon>
        <taxon>Betaproteobacteria</taxon>
        <taxon>Burkholderiales</taxon>
        <taxon>Burkholderiaceae</taxon>
        <taxon>Burkholderia</taxon>
    </lineage>
</organism>
<evidence type="ECO:0000313" key="2">
    <source>
        <dbReference type="EMBL" id="USS45392.1"/>
    </source>
</evidence>
<dbReference type="Proteomes" id="UP001056386">
    <property type="component" value="Chromosome 1"/>
</dbReference>
<proteinExistence type="predicted"/>
<dbReference type="EMBL" id="CP099587">
    <property type="protein sequence ID" value="USS45392.1"/>
    <property type="molecule type" value="Genomic_DNA"/>
</dbReference>
<dbReference type="InterPro" id="IPR010265">
    <property type="entry name" value="Phage_lambda_TipM"/>
</dbReference>
<dbReference type="RefSeq" id="WP_017922384.1">
    <property type="nucleotide sequence ID" value="NZ_CP021157.1"/>
</dbReference>
<keyword evidence="3" id="KW-1185">Reference proteome</keyword>
<name>A0ABY5B6T1_BURGL</name>
<dbReference type="Proteomes" id="UP001056386">
    <property type="component" value="Chromosome 2"/>
</dbReference>